<sequence length="213" mass="24932">MCFSAESSILSFSVGMVSSILCILLGKSSDRIVGYFFGFISLMQLIDYLLWTHQTCDNYNKIISILGMILNHLQPIVLGFIVLSVNDNIPYKNRNIIIAMMIIYLIVIIPYSFEYLKSKTKQCTIKGEEHYLLWNWNMLEYTGYVYTVFITTFCIIFLHAFQKSRTGIMACLITIITYTTTSFFYKKEYIGTIWCYYSAFIPFIYYLNRCLSY</sequence>
<feature type="transmembrane region" description="Helical" evidence="1">
    <location>
        <begin position="168"/>
        <end position="185"/>
    </location>
</feature>
<keyword evidence="1" id="KW-1133">Transmembrane helix</keyword>
<dbReference type="AlphaFoldDB" id="A0A6C0AST8"/>
<proteinExistence type="predicted"/>
<organism evidence="2">
    <name type="scientific">viral metagenome</name>
    <dbReference type="NCBI Taxonomy" id="1070528"/>
    <lineage>
        <taxon>unclassified sequences</taxon>
        <taxon>metagenomes</taxon>
        <taxon>organismal metagenomes</taxon>
    </lineage>
</organism>
<feature type="transmembrane region" description="Helical" evidence="1">
    <location>
        <begin position="32"/>
        <end position="50"/>
    </location>
</feature>
<protein>
    <submittedName>
        <fullName evidence="2">Uncharacterized protein</fullName>
    </submittedName>
</protein>
<evidence type="ECO:0000313" key="2">
    <source>
        <dbReference type="EMBL" id="QHS82636.1"/>
    </source>
</evidence>
<dbReference type="EMBL" id="MN740804">
    <property type="protein sequence ID" value="QHS82636.1"/>
    <property type="molecule type" value="Genomic_DNA"/>
</dbReference>
<evidence type="ECO:0000256" key="1">
    <source>
        <dbReference type="SAM" id="Phobius"/>
    </source>
</evidence>
<feature type="transmembrane region" description="Helical" evidence="1">
    <location>
        <begin position="6"/>
        <end position="25"/>
    </location>
</feature>
<keyword evidence="1" id="KW-0472">Membrane</keyword>
<feature type="transmembrane region" description="Helical" evidence="1">
    <location>
        <begin position="191"/>
        <end position="208"/>
    </location>
</feature>
<accession>A0A6C0AST8</accession>
<feature type="transmembrane region" description="Helical" evidence="1">
    <location>
        <begin position="95"/>
        <end position="113"/>
    </location>
</feature>
<reference evidence="2" key="1">
    <citation type="journal article" date="2020" name="Nature">
        <title>Giant virus diversity and host interactions through global metagenomics.</title>
        <authorList>
            <person name="Schulz F."/>
            <person name="Roux S."/>
            <person name="Paez-Espino D."/>
            <person name="Jungbluth S."/>
            <person name="Walsh D.A."/>
            <person name="Denef V.J."/>
            <person name="McMahon K.D."/>
            <person name="Konstantinidis K.T."/>
            <person name="Eloe-Fadrosh E.A."/>
            <person name="Kyrpides N.C."/>
            <person name="Woyke T."/>
        </authorList>
    </citation>
    <scope>NUCLEOTIDE SEQUENCE</scope>
    <source>
        <strain evidence="2">GVMAG-S-1101171-111</strain>
    </source>
</reference>
<feature type="transmembrane region" description="Helical" evidence="1">
    <location>
        <begin position="141"/>
        <end position="161"/>
    </location>
</feature>
<feature type="transmembrane region" description="Helical" evidence="1">
    <location>
        <begin position="62"/>
        <end position="83"/>
    </location>
</feature>
<name>A0A6C0AST8_9ZZZZ</name>
<keyword evidence="1" id="KW-0812">Transmembrane</keyword>